<dbReference type="PANTHER" id="PTHR47755:SF1">
    <property type="entry name" value="CELL DIVISION PROTEIN FTSX"/>
    <property type="match status" value="1"/>
</dbReference>
<comment type="caution">
    <text evidence="3">The sequence shown here is derived from an EMBL/GenBank/DDBJ whole genome shotgun (WGS) entry which is preliminary data.</text>
</comment>
<protein>
    <recommendedName>
        <fullName evidence="1">Cell division protein FtsX</fullName>
    </recommendedName>
</protein>
<sequence length="283" mass="31463">MHTPNKFYVTVSLALVLFLLGLTAYWAYLADDITRKFREDLDVVVELKADHTMEERRQLLAYLTQSPFNQPLTLPKFLDKEAALTSLDRELASDLAALGLNNPLLDVVTFNVPIDYSRSDSLAVVAAAVKSREGVDDVYYQKGFAEMLAVNARRVTLVVGGVVLLLLVITGILIHNTVRLSLSANRLLIKTQELVGASWGFISRPYLWRAVWQGLLAGLLAAAALSGTWYGLANYLPEIRSLEDGLPVLVICGSITALGVLINFLSYYIGVRRYLRLRIDDLY</sequence>
<dbReference type="GO" id="GO:0051301">
    <property type="term" value="P:cell division"/>
    <property type="evidence" value="ECO:0007669"/>
    <property type="project" value="UniProtKB-KW"/>
</dbReference>
<comment type="similarity">
    <text evidence="1">Belongs to the ABC-4 integral membrane protein family. FtsX subfamily.</text>
</comment>
<name>A0ABX0XCF6_9BACT</name>
<keyword evidence="1 2" id="KW-0472">Membrane</keyword>
<keyword evidence="1" id="KW-0131">Cell cycle</keyword>
<keyword evidence="4" id="KW-1185">Reference proteome</keyword>
<dbReference type="PANTHER" id="PTHR47755">
    <property type="entry name" value="CELL DIVISION PROTEIN FTSX"/>
    <property type="match status" value="1"/>
</dbReference>
<evidence type="ECO:0000313" key="4">
    <source>
        <dbReference type="Proteomes" id="UP000770785"/>
    </source>
</evidence>
<dbReference type="Proteomes" id="UP000770785">
    <property type="component" value="Unassembled WGS sequence"/>
</dbReference>
<evidence type="ECO:0000313" key="3">
    <source>
        <dbReference type="EMBL" id="NJC26523.1"/>
    </source>
</evidence>
<evidence type="ECO:0000256" key="2">
    <source>
        <dbReference type="SAM" id="Phobius"/>
    </source>
</evidence>
<proteinExistence type="inferred from homology"/>
<dbReference type="RefSeq" id="WP_168037257.1">
    <property type="nucleotide sequence ID" value="NZ_JAATJH010000002.1"/>
</dbReference>
<dbReference type="EMBL" id="JAATJH010000002">
    <property type="protein sequence ID" value="NJC26523.1"/>
    <property type="molecule type" value="Genomic_DNA"/>
</dbReference>
<dbReference type="InterPro" id="IPR004513">
    <property type="entry name" value="FtsX"/>
</dbReference>
<keyword evidence="1 3" id="KW-0132">Cell division</keyword>
<feature type="transmembrane region" description="Helical" evidence="2">
    <location>
        <begin position="214"/>
        <end position="233"/>
    </location>
</feature>
<keyword evidence="2" id="KW-1133">Transmembrane helix</keyword>
<gene>
    <name evidence="3" type="ORF">GGR27_002022</name>
</gene>
<keyword evidence="2" id="KW-0812">Transmembrane</keyword>
<feature type="transmembrane region" description="Helical" evidence="2">
    <location>
        <begin position="6"/>
        <end position="28"/>
    </location>
</feature>
<organism evidence="3 4">
    <name type="scientific">Neolewinella antarctica</name>
    <dbReference type="NCBI Taxonomy" id="442734"/>
    <lineage>
        <taxon>Bacteria</taxon>
        <taxon>Pseudomonadati</taxon>
        <taxon>Bacteroidota</taxon>
        <taxon>Saprospiria</taxon>
        <taxon>Saprospirales</taxon>
        <taxon>Lewinellaceae</taxon>
        <taxon>Neolewinella</taxon>
    </lineage>
</organism>
<feature type="transmembrane region" description="Helical" evidence="2">
    <location>
        <begin position="245"/>
        <end position="269"/>
    </location>
</feature>
<accession>A0ABX0XCF6</accession>
<dbReference type="PIRSF" id="PIRSF003097">
    <property type="entry name" value="FtsX"/>
    <property type="match status" value="1"/>
</dbReference>
<keyword evidence="1" id="KW-1003">Cell membrane</keyword>
<reference evidence="3 4" key="1">
    <citation type="submission" date="2020-03" db="EMBL/GenBank/DDBJ databases">
        <title>Genomic Encyclopedia of Type Strains, Phase IV (KMG-IV): sequencing the most valuable type-strain genomes for metagenomic binning, comparative biology and taxonomic classification.</title>
        <authorList>
            <person name="Goeker M."/>
        </authorList>
    </citation>
    <scope>NUCLEOTIDE SEQUENCE [LARGE SCALE GENOMIC DNA]</scope>
    <source>
        <strain evidence="3 4">DSM 105096</strain>
    </source>
</reference>
<feature type="transmembrane region" description="Helical" evidence="2">
    <location>
        <begin position="155"/>
        <end position="175"/>
    </location>
</feature>
<evidence type="ECO:0000256" key="1">
    <source>
        <dbReference type="PIRNR" id="PIRNR003097"/>
    </source>
</evidence>